<dbReference type="OrthoDB" id="2333839at2759"/>
<feature type="transmembrane region" description="Helical" evidence="1">
    <location>
        <begin position="36"/>
        <end position="57"/>
    </location>
</feature>
<organism evidence="2 3">
    <name type="scientific">Glomus cerebriforme</name>
    <dbReference type="NCBI Taxonomy" id="658196"/>
    <lineage>
        <taxon>Eukaryota</taxon>
        <taxon>Fungi</taxon>
        <taxon>Fungi incertae sedis</taxon>
        <taxon>Mucoromycota</taxon>
        <taxon>Glomeromycotina</taxon>
        <taxon>Glomeromycetes</taxon>
        <taxon>Glomerales</taxon>
        <taxon>Glomeraceae</taxon>
        <taxon>Glomus</taxon>
    </lineage>
</organism>
<dbReference type="EMBL" id="QKYT01000318">
    <property type="protein sequence ID" value="RIA87247.1"/>
    <property type="molecule type" value="Genomic_DNA"/>
</dbReference>
<keyword evidence="1" id="KW-1133">Transmembrane helix</keyword>
<keyword evidence="1" id="KW-0472">Membrane</keyword>
<keyword evidence="1" id="KW-0812">Transmembrane</keyword>
<gene>
    <name evidence="2" type="ORF">C1645_740261</name>
</gene>
<accession>A0A397STG5</accession>
<comment type="caution">
    <text evidence="2">The sequence shown here is derived from an EMBL/GenBank/DDBJ whole genome shotgun (WGS) entry which is preliminary data.</text>
</comment>
<protein>
    <submittedName>
        <fullName evidence="2">Uncharacterized protein</fullName>
    </submittedName>
</protein>
<keyword evidence="3" id="KW-1185">Reference proteome</keyword>
<evidence type="ECO:0000313" key="2">
    <source>
        <dbReference type="EMBL" id="RIA87247.1"/>
    </source>
</evidence>
<name>A0A397STG5_9GLOM</name>
<sequence length="302" mass="36882">MYRTIHNAIYNFVDFFIREFTKEFIGAIFSIKFPVYLLRFIFWLMIYLLLVFIIFLMKLHGKILIRIISYINKYHQITQQPLLKCSALSDKGVSKNIIVVDVDLTTFKTHTEMYKVIHVLKSNWIWVALMCIPVIRFIISVKSDDVKKIEVEDLKVDDFRGGNQKINENWKEDSWKKDKFNWKFIRFSSELLDKILPRYLLFYKNQIIESEEKNEQFIIKRKNYQDMDHHHHHHHQHHHHYNQVNQQYQYNQEIISLNYWNLLFVIGIQLYGMIIIMSFRSILYLCFTLWGWIFQLIWSDIQ</sequence>
<dbReference type="AlphaFoldDB" id="A0A397STG5"/>
<feature type="transmembrane region" description="Helical" evidence="1">
    <location>
        <begin position="123"/>
        <end position="139"/>
    </location>
</feature>
<evidence type="ECO:0000313" key="3">
    <source>
        <dbReference type="Proteomes" id="UP000265703"/>
    </source>
</evidence>
<reference evidence="2 3" key="1">
    <citation type="submission" date="2018-06" db="EMBL/GenBank/DDBJ databases">
        <title>Comparative genomics reveals the genomic features of Rhizophagus irregularis, R. cerebriforme, R. diaphanum and Gigaspora rosea, and their symbiotic lifestyle signature.</title>
        <authorList>
            <person name="Morin E."/>
            <person name="San Clemente H."/>
            <person name="Chen E.C.H."/>
            <person name="De La Providencia I."/>
            <person name="Hainaut M."/>
            <person name="Kuo A."/>
            <person name="Kohler A."/>
            <person name="Murat C."/>
            <person name="Tang N."/>
            <person name="Roy S."/>
            <person name="Loubradou J."/>
            <person name="Henrissat B."/>
            <person name="Grigoriev I.V."/>
            <person name="Corradi N."/>
            <person name="Roux C."/>
            <person name="Martin F.M."/>
        </authorList>
    </citation>
    <scope>NUCLEOTIDE SEQUENCE [LARGE SCALE GENOMIC DNA]</scope>
    <source>
        <strain evidence="2 3">DAOM 227022</strain>
    </source>
</reference>
<dbReference type="Proteomes" id="UP000265703">
    <property type="component" value="Unassembled WGS sequence"/>
</dbReference>
<proteinExistence type="predicted"/>
<evidence type="ECO:0000256" key="1">
    <source>
        <dbReference type="SAM" id="Phobius"/>
    </source>
</evidence>
<feature type="transmembrane region" description="Helical" evidence="1">
    <location>
        <begin position="282"/>
        <end position="301"/>
    </location>
</feature>
<feature type="transmembrane region" description="Helical" evidence="1">
    <location>
        <begin position="257"/>
        <end position="276"/>
    </location>
</feature>